<dbReference type="AlphaFoldDB" id="T1C1G7"/>
<name>T1C1G7_9ZZZZ</name>
<dbReference type="GO" id="GO:0006508">
    <property type="term" value="P:proteolysis"/>
    <property type="evidence" value="ECO:0007669"/>
    <property type="project" value="UniProtKB-KW"/>
</dbReference>
<gene>
    <name evidence="1" type="ORF">B2A_04115</name>
</gene>
<reference evidence="1" key="2">
    <citation type="journal article" date="2014" name="ISME J.">
        <title>Microbial stratification in low pH oxic and suboxic macroscopic growths along an acid mine drainage.</title>
        <authorList>
            <person name="Mendez-Garcia C."/>
            <person name="Mesa V."/>
            <person name="Sprenger R.R."/>
            <person name="Richter M."/>
            <person name="Diez M.S."/>
            <person name="Solano J."/>
            <person name="Bargiela R."/>
            <person name="Golyshina O.V."/>
            <person name="Manteca A."/>
            <person name="Ramos J.L."/>
            <person name="Gallego J.R."/>
            <person name="Llorente I."/>
            <person name="Martins Dos Santos V.A."/>
            <person name="Jensen O.N."/>
            <person name="Pelaez A.I."/>
            <person name="Sanchez J."/>
            <person name="Ferrer M."/>
        </authorList>
    </citation>
    <scope>NUCLEOTIDE SEQUENCE</scope>
</reference>
<protein>
    <submittedName>
        <fullName evidence="1">Zinc metalloprotease</fullName>
    </submittedName>
</protein>
<feature type="non-terminal residue" evidence="1">
    <location>
        <position position="68"/>
    </location>
</feature>
<proteinExistence type="predicted"/>
<sequence length="68" mass="8001">MTRIRLGDLRIDVVRKAIKHVHLSVHPPTGRVRMAAPERIRLDTLRVFAISKLVWIRRQQQALRAQVR</sequence>
<keyword evidence="1" id="KW-0482">Metalloprotease</keyword>
<reference evidence="1" key="1">
    <citation type="submission" date="2013-08" db="EMBL/GenBank/DDBJ databases">
        <authorList>
            <person name="Mendez C."/>
            <person name="Richter M."/>
            <person name="Ferrer M."/>
            <person name="Sanchez J."/>
        </authorList>
    </citation>
    <scope>NUCLEOTIDE SEQUENCE</scope>
</reference>
<dbReference type="GO" id="GO:0008237">
    <property type="term" value="F:metallopeptidase activity"/>
    <property type="evidence" value="ECO:0007669"/>
    <property type="project" value="UniProtKB-KW"/>
</dbReference>
<dbReference type="EMBL" id="AUZZ01002752">
    <property type="protein sequence ID" value="EQD59094.1"/>
    <property type="molecule type" value="Genomic_DNA"/>
</dbReference>
<organism evidence="1">
    <name type="scientific">mine drainage metagenome</name>
    <dbReference type="NCBI Taxonomy" id="410659"/>
    <lineage>
        <taxon>unclassified sequences</taxon>
        <taxon>metagenomes</taxon>
        <taxon>ecological metagenomes</taxon>
    </lineage>
</organism>
<keyword evidence="1" id="KW-0645">Protease</keyword>
<comment type="caution">
    <text evidence="1">The sequence shown here is derived from an EMBL/GenBank/DDBJ whole genome shotgun (WGS) entry which is preliminary data.</text>
</comment>
<evidence type="ECO:0000313" key="1">
    <source>
        <dbReference type="EMBL" id="EQD59094.1"/>
    </source>
</evidence>
<accession>T1C1G7</accession>
<keyword evidence="1" id="KW-0378">Hydrolase</keyword>